<reference evidence="3" key="1">
    <citation type="submission" date="2022-07" db="EMBL/GenBank/DDBJ databases">
        <title>Enhanced cultured diversity of the mouse gut microbiota enables custom-made synthetic communities.</title>
        <authorList>
            <person name="Afrizal A."/>
        </authorList>
    </citation>
    <scope>NUCLEOTIDE SEQUENCE</scope>
    <source>
        <strain evidence="3">DSM 29482</strain>
    </source>
</reference>
<feature type="domain" description="Dicarboxylate carrier MatC N-terminal" evidence="2">
    <location>
        <begin position="2"/>
        <end position="147"/>
    </location>
</feature>
<feature type="transmembrane region" description="Helical" evidence="1">
    <location>
        <begin position="94"/>
        <end position="121"/>
    </location>
</feature>
<feature type="transmembrane region" description="Helical" evidence="1">
    <location>
        <begin position="54"/>
        <end position="74"/>
    </location>
</feature>
<keyword evidence="4" id="KW-1185">Reference proteome</keyword>
<keyword evidence="1" id="KW-0472">Membrane</keyword>
<feature type="transmembrane region" description="Helical" evidence="1">
    <location>
        <begin position="304"/>
        <end position="324"/>
    </location>
</feature>
<dbReference type="EMBL" id="JANJZL010000001">
    <property type="protein sequence ID" value="MCR2043066.1"/>
    <property type="molecule type" value="Genomic_DNA"/>
</dbReference>
<evidence type="ECO:0000259" key="2">
    <source>
        <dbReference type="Pfam" id="PF07158"/>
    </source>
</evidence>
<evidence type="ECO:0000256" key="1">
    <source>
        <dbReference type="SAM" id="Phobius"/>
    </source>
</evidence>
<gene>
    <name evidence="3" type="ORF">NSA23_02925</name>
</gene>
<feature type="transmembrane region" description="Helical" evidence="1">
    <location>
        <begin position="133"/>
        <end position="161"/>
    </location>
</feature>
<evidence type="ECO:0000313" key="4">
    <source>
        <dbReference type="Proteomes" id="UP001142078"/>
    </source>
</evidence>
<feature type="transmembrane region" description="Helical" evidence="1">
    <location>
        <begin position="382"/>
        <end position="409"/>
    </location>
</feature>
<feature type="transmembrane region" description="Helical" evidence="1">
    <location>
        <begin position="173"/>
        <end position="195"/>
    </location>
</feature>
<sequence length="410" mass="42671">MEIVTLLALVLAIIIGFRKQINTGLVSILMAFIVGHFMLGLDGKEIVSGWPTNLFFILLGMTLLFGMAKANGTLTLITKKISSLAKGNTKLLPIIFFALTGVIAGIGPGNIAAVALMAPIAMELTDSEDIPEILMATMIISGSLAGALSPLAPTGIIAINLAAEQGLEVSKSIFLSCISTSVIMGGLFYFIFGGHKLQNKNSKIHNIQTFNREQKITSLIILLVIIGILVYKMDIGLIAFSGAVILLLLGVVDEKAAIIEVPWSTLILVSGVAVLVNVVGIGGGIDFLSGFLAKIMNEKTATSIMAITAGLMSAVSSASGVVLPTLIPTIPKIATGIGGNISEIALVSAIVVGAHTVTFSPLSTLGAIALSSSTERIDKQKFFGQLLVVGLLSVLLAGVLGFLGLYNIWS</sequence>
<proteinExistence type="predicted"/>
<dbReference type="InterPro" id="IPR009827">
    <property type="entry name" value="MatC_N"/>
</dbReference>
<feature type="transmembrane region" description="Helical" evidence="1">
    <location>
        <begin position="28"/>
        <end position="47"/>
    </location>
</feature>
<dbReference type="Proteomes" id="UP001142078">
    <property type="component" value="Unassembled WGS sequence"/>
</dbReference>
<keyword evidence="1" id="KW-0812">Transmembrane</keyword>
<keyword evidence="1" id="KW-1133">Transmembrane helix</keyword>
<comment type="caution">
    <text evidence="3">The sequence shown here is derived from an EMBL/GenBank/DDBJ whole genome shotgun (WGS) entry which is preliminary data.</text>
</comment>
<dbReference type="AlphaFoldDB" id="A0A9X2S6H4"/>
<protein>
    <submittedName>
        <fullName evidence="3">SLC13 family permease</fullName>
    </submittedName>
</protein>
<name>A0A9X2S6H4_9FIRM</name>
<evidence type="ECO:0000313" key="3">
    <source>
        <dbReference type="EMBL" id="MCR2043066.1"/>
    </source>
</evidence>
<feature type="transmembrane region" description="Helical" evidence="1">
    <location>
        <begin position="344"/>
        <end position="370"/>
    </location>
</feature>
<dbReference type="RefSeq" id="WP_042681185.1">
    <property type="nucleotide sequence ID" value="NZ_CABKTM010000043.1"/>
</dbReference>
<accession>A0A9X2S6H4</accession>
<dbReference type="Pfam" id="PF07158">
    <property type="entry name" value="MatC_N"/>
    <property type="match status" value="1"/>
</dbReference>
<feature type="transmembrane region" description="Helical" evidence="1">
    <location>
        <begin position="216"/>
        <end position="249"/>
    </location>
</feature>
<organism evidence="3 4">
    <name type="scientific">Anaerosalibacter massiliensis</name>
    <dbReference type="NCBI Taxonomy" id="1347392"/>
    <lineage>
        <taxon>Bacteria</taxon>
        <taxon>Bacillati</taxon>
        <taxon>Bacillota</taxon>
        <taxon>Tissierellia</taxon>
        <taxon>Tissierellales</taxon>
        <taxon>Sporanaerobacteraceae</taxon>
        <taxon>Anaerosalibacter</taxon>
    </lineage>
</organism>
<feature type="transmembrane region" description="Helical" evidence="1">
    <location>
        <begin position="261"/>
        <end position="292"/>
    </location>
</feature>